<keyword evidence="3" id="KW-1185">Reference proteome</keyword>
<evidence type="ECO:0000313" key="3">
    <source>
        <dbReference type="Proteomes" id="UP000243588"/>
    </source>
</evidence>
<dbReference type="AlphaFoldDB" id="A0A1G8GC49"/>
<reference evidence="3" key="1">
    <citation type="submission" date="2016-10" db="EMBL/GenBank/DDBJ databases">
        <authorList>
            <person name="Varghese N."/>
            <person name="Submissions S."/>
        </authorList>
    </citation>
    <scope>NUCLEOTIDE SEQUENCE [LARGE SCALE GENOMIC DNA]</scope>
    <source>
        <strain evidence="3">DSM 23313</strain>
    </source>
</reference>
<dbReference type="RefSeq" id="WP_090410198.1">
    <property type="nucleotide sequence ID" value="NZ_FNDQ01000025.1"/>
</dbReference>
<organism evidence="2 3">
    <name type="scientific">Myroides phaeus</name>
    <dbReference type="NCBI Taxonomy" id="702745"/>
    <lineage>
        <taxon>Bacteria</taxon>
        <taxon>Pseudomonadati</taxon>
        <taxon>Bacteroidota</taxon>
        <taxon>Flavobacteriia</taxon>
        <taxon>Flavobacteriales</taxon>
        <taxon>Flavobacteriaceae</taxon>
        <taxon>Myroides</taxon>
    </lineage>
</organism>
<dbReference type="PROSITE" id="PS52050">
    <property type="entry name" value="WYL"/>
    <property type="match status" value="1"/>
</dbReference>
<dbReference type="STRING" id="702745.SAMN05421818_12518"/>
<evidence type="ECO:0000259" key="1">
    <source>
        <dbReference type="Pfam" id="PF25583"/>
    </source>
</evidence>
<dbReference type="InterPro" id="IPR036390">
    <property type="entry name" value="WH_DNA-bd_sf"/>
</dbReference>
<evidence type="ECO:0000313" key="2">
    <source>
        <dbReference type="EMBL" id="SDH91944.1"/>
    </source>
</evidence>
<sequence length="291" mass="33854">MKKLRYYFLVLNYLKQNQFPSRELLLDYLKEFDIDISERTLYRALKELKSEFGIFIKLDTKKKGYYIAEDAEDNANTVLTYLKGIVTADILNSANKSKFELSHFIDRETKGSLVSIDCFRIFFKAMTSFRKISFKYDNQVKVITLSPLFFKQYRGHWYVIGYEGKDLISFELNKTSEAIILKDKFKANGGLIKDTYKEIVGFDYTDSDLEQVVLSLCTSQESSIRKSPLHCSQTLNNCAEDGRLLVTLRVRPNNELKKEILKYGKFVKVVHPEHLKHDIISELRSALELNA</sequence>
<gene>
    <name evidence="2" type="ORF">SAMN05421818_12518</name>
</gene>
<dbReference type="PANTHER" id="PTHR34580">
    <property type="match status" value="1"/>
</dbReference>
<dbReference type="InterPro" id="IPR057727">
    <property type="entry name" value="WCX_dom"/>
</dbReference>
<keyword evidence="2" id="KW-0238">DNA-binding</keyword>
<dbReference type="Pfam" id="PF25583">
    <property type="entry name" value="WCX"/>
    <property type="match status" value="1"/>
</dbReference>
<feature type="domain" description="WCX" evidence="1">
    <location>
        <begin position="210"/>
        <end position="287"/>
    </location>
</feature>
<dbReference type="InterPro" id="IPR051534">
    <property type="entry name" value="CBASS_pafABC_assoc_protein"/>
</dbReference>
<dbReference type="EMBL" id="FNDQ01000025">
    <property type="protein sequence ID" value="SDH91944.1"/>
    <property type="molecule type" value="Genomic_DNA"/>
</dbReference>
<protein>
    <submittedName>
        <fullName evidence="2">Predicted DNA-binding transcriptional regulator YafY, contains an HTH and WYL domains</fullName>
    </submittedName>
</protein>
<dbReference type="SUPFAM" id="SSF46785">
    <property type="entry name" value="Winged helix' DNA-binding domain"/>
    <property type="match status" value="1"/>
</dbReference>
<dbReference type="Proteomes" id="UP000243588">
    <property type="component" value="Unassembled WGS sequence"/>
</dbReference>
<accession>A0A1G8GC49</accession>
<dbReference type="GO" id="GO:0003677">
    <property type="term" value="F:DNA binding"/>
    <property type="evidence" value="ECO:0007669"/>
    <property type="project" value="UniProtKB-KW"/>
</dbReference>
<proteinExistence type="predicted"/>
<dbReference type="PANTHER" id="PTHR34580:SF9">
    <property type="entry name" value="SLL5097 PROTEIN"/>
    <property type="match status" value="1"/>
</dbReference>
<name>A0A1G8GC49_9FLAO</name>